<organism evidence="2 3">
    <name type="scientific">Trichinella nativa</name>
    <dbReference type="NCBI Taxonomy" id="6335"/>
    <lineage>
        <taxon>Eukaryota</taxon>
        <taxon>Metazoa</taxon>
        <taxon>Ecdysozoa</taxon>
        <taxon>Nematoda</taxon>
        <taxon>Enoplea</taxon>
        <taxon>Dorylaimia</taxon>
        <taxon>Trichinellida</taxon>
        <taxon>Trichinellidae</taxon>
        <taxon>Trichinella</taxon>
    </lineage>
</organism>
<reference evidence="2 3" key="1">
    <citation type="submission" date="2015-04" db="EMBL/GenBank/DDBJ databases">
        <title>Draft genome of the roundworm Trichinella nativa.</title>
        <authorList>
            <person name="Mitreva M."/>
        </authorList>
    </citation>
    <scope>NUCLEOTIDE SEQUENCE [LARGE SCALE GENOMIC DNA]</scope>
    <source>
        <strain evidence="2 3">ISS45</strain>
    </source>
</reference>
<evidence type="ECO:0000256" key="1">
    <source>
        <dbReference type="SAM" id="MobiDB-lite"/>
    </source>
</evidence>
<protein>
    <submittedName>
        <fullName evidence="2">Uncharacterized protein</fullName>
    </submittedName>
</protein>
<feature type="compositionally biased region" description="Basic and acidic residues" evidence="1">
    <location>
        <begin position="17"/>
        <end position="29"/>
    </location>
</feature>
<proteinExistence type="predicted"/>
<dbReference type="Proteomes" id="UP000243006">
    <property type="component" value="Unassembled WGS sequence"/>
</dbReference>
<accession>A0A1Y3ELC2</accession>
<evidence type="ECO:0000313" key="2">
    <source>
        <dbReference type="EMBL" id="OUC45891.1"/>
    </source>
</evidence>
<feature type="region of interest" description="Disordered" evidence="1">
    <location>
        <begin position="1"/>
        <end position="29"/>
    </location>
</feature>
<name>A0A1Y3ELC2_9BILA</name>
<comment type="caution">
    <text evidence="2">The sequence shown here is derived from an EMBL/GenBank/DDBJ whole genome shotgun (WGS) entry which is preliminary data.</text>
</comment>
<feature type="compositionally biased region" description="Low complexity" evidence="1">
    <location>
        <begin position="7"/>
        <end position="16"/>
    </location>
</feature>
<evidence type="ECO:0000313" key="3">
    <source>
        <dbReference type="Proteomes" id="UP000243006"/>
    </source>
</evidence>
<dbReference type="AlphaFoldDB" id="A0A1Y3ELC2"/>
<sequence>MNNHGRSLSCSNLSSLRTEEATDEVKNPLTETLKDASRLSSALACEMCANYENGLQQYQRI</sequence>
<dbReference type="EMBL" id="LVZM01008146">
    <property type="protein sequence ID" value="OUC45891.1"/>
    <property type="molecule type" value="Genomic_DNA"/>
</dbReference>
<gene>
    <name evidence="2" type="ORF">D917_08148</name>
</gene>